<proteinExistence type="predicted"/>
<keyword evidence="1" id="KW-1133">Transmembrane helix</keyword>
<gene>
    <name evidence="3" type="ORF">MGAL_10B065570</name>
</gene>
<reference evidence="3" key="1">
    <citation type="submission" date="2018-11" db="EMBL/GenBank/DDBJ databases">
        <authorList>
            <person name="Alioto T."/>
            <person name="Alioto T."/>
        </authorList>
    </citation>
    <scope>NUCLEOTIDE SEQUENCE</scope>
</reference>
<keyword evidence="2" id="KW-0732">Signal</keyword>
<feature type="signal peptide" evidence="2">
    <location>
        <begin position="1"/>
        <end position="22"/>
    </location>
</feature>
<name>A0A8B6DNI4_MYTGA</name>
<evidence type="ECO:0008006" key="5">
    <source>
        <dbReference type="Google" id="ProtNLM"/>
    </source>
</evidence>
<evidence type="ECO:0000313" key="3">
    <source>
        <dbReference type="EMBL" id="VDI21481.1"/>
    </source>
</evidence>
<keyword evidence="1" id="KW-0472">Membrane</keyword>
<evidence type="ECO:0000256" key="1">
    <source>
        <dbReference type="SAM" id="Phobius"/>
    </source>
</evidence>
<evidence type="ECO:0000313" key="4">
    <source>
        <dbReference type="Proteomes" id="UP000596742"/>
    </source>
</evidence>
<sequence>MQTSALLTFFFHHFCQFQVAWMACLPSELLFNTTCLRSCPKDKYIFKQNCVDRCPPNADILDTEMSKVCYFENEFNCKPNFCDNNYPYCYRMNCLKTCPEYTVEFNHTCLIQCPREAPFVTSYSCDGLCRAGVNSCSKTCPKSHPFTFQTKTLQRCLKYCPEYTEASLENMSCLFKCPLSKPLLFYNTCMKACPSNYMYIAIKESEYNEIMVCTAKCPERTVYDNNRCVTACPKGKHLFNGTCVSACPKPFTYLYPKNALYKLTDIEKFGHADFMCVEECNTKQNVDYSGKPSQLIHGQTCVEKCPKNASYEFNGQCLSSCPLDHPYEKSSRRSILCINKCENLIYKKRCVFNCPVEARYTQNVSCVSICEGQLPFAYIKIVKGVLFWNEKTNKMEHVREFHCLKNCPINTFNYNDTNCVSSCPLEKNFEMNGSCIESCPDSNDIHLPQGSHFKCIDKCSELTYGKTCVTQCPPKARYVYNVSCVEDCYSDLPYKFDEIIKIRKAYYFSTKVNYRCVKSCPQNTFLYNKTHCVTSCPLDAKYRMNLTCVSECNENFPLRYKTNHIHECLDKCPAKNVIYNASECVSACPVNENFEMNGSCIERCPHSYDKLLPQGSHFKCIDKCTELTYGKMCVSQCPAKANYVYNVSCVENCKNDLPYIIDEVIKTRSNHQIISTINYRCVKTCPPNTFVYNNTHCVSSCPLDAKYRMNLTCVSECNDNYPFEKEHITKSRISYWPTVEYKTYHIHECLEECPSSNVIYNVSKCLKACPLEANFELNGSCHEHCPIRNDYKISVGSYYKCKNECLGMLIFNKTCVSACPLVENFEINGSCHEHCPAYFNYKLQEGSYYKCQSGCFGMLIFNNTCVDACPNEAKYESNGVCEQYCDEYSPNHLTYSKKQKGKVIHYCLGKCPLNTLKFNDSCLTSCPMNSFTFNSTCLMDCPTKMHMNYTKNSKEYGFYTCVQSCPNNTVLYNNTCFDKCPGFLIRHMSSCTKTCPSTHLFTDSRNRSCVQKCEKDFVVSKDNFCENKCPKDINFIEDNRCIRTCNSRKAVYEITAQGKVCYTSCPNHLLLMENTNVCVDKCAMEMLIIDAICRQREDCPNHRLIEYSSIGRRCTNRCSNTFYLDGTNCVKECPKQKVIAGGECADTCPPSYPLQYKRYSGSNPRVTCYKQCPSGYLANNSKCIQDFDCNHYSYDHVCYEHCPYLTLENKDEMTCEPMTEYIVSAVVCLVVALLLLTCCYFNSCYSGVPSIADKATLQEDENVLLNHKMERSYTNVLMESDALTENVSEHNTECPIQDVVTEIDDGYIISN</sequence>
<protein>
    <recommendedName>
        <fullName evidence="5">Proprotein convertase subtilisin/kexin type 5</fullName>
    </recommendedName>
</protein>
<organism evidence="3 4">
    <name type="scientific">Mytilus galloprovincialis</name>
    <name type="common">Mediterranean mussel</name>
    <dbReference type="NCBI Taxonomy" id="29158"/>
    <lineage>
        <taxon>Eukaryota</taxon>
        <taxon>Metazoa</taxon>
        <taxon>Spiralia</taxon>
        <taxon>Lophotrochozoa</taxon>
        <taxon>Mollusca</taxon>
        <taxon>Bivalvia</taxon>
        <taxon>Autobranchia</taxon>
        <taxon>Pteriomorphia</taxon>
        <taxon>Mytilida</taxon>
        <taxon>Mytiloidea</taxon>
        <taxon>Mytilidae</taxon>
        <taxon>Mytilinae</taxon>
        <taxon>Mytilus</taxon>
    </lineage>
</organism>
<evidence type="ECO:0000256" key="2">
    <source>
        <dbReference type="SAM" id="SignalP"/>
    </source>
</evidence>
<feature type="chain" id="PRO_5032654755" description="Proprotein convertase subtilisin/kexin type 5" evidence="2">
    <location>
        <begin position="23"/>
        <end position="1311"/>
    </location>
</feature>
<keyword evidence="4" id="KW-1185">Reference proteome</keyword>
<dbReference type="Proteomes" id="UP000596742">
    <property type="component" value="Unassembled WGS sequence"/>
</dbReference>
<dbReference type="EMBL" id="UYJE01003681">
    <property type="protein sequence ID" value="VDI21481.1"/>
    <property type="molecule type" value="Genomic_DNA"/>
</dbReference>
<keyword evidence="1" id="KW-0812">Transmembrane</keyword>
<feature type="transmembrane region" description="Helical" evidence="1">
    <location>
        <begin position="1221"/>
        <end position="1241"/>
    </location>
</feature>
<dbReference type="InterPro" id="IPR009030">
    <property type="entry name" value="Growth_fac_rcpt_cys_sf"/>
</dbReference>
<accession>A0A8B6DNI4</accession>
<dbReference type="OrthoDB" id="6130389at2759"/>
<dbReference type="Gene3D" id="2.10.220.10">
    <property type="entry name" value="Hormone Receptor, Insulin-like Growth Factor Receptor 1, Chain A, domain 2"/>
    <property type="match status" value="2"/>
</dbReference>
<dbReference type="SUPFAM" id="SSF57184">
    <property type="entry name" value="Growth factor receptor domain"/>
    <property type="match status" value="2"/>
</dbReference>
<comment type="caution">
    <text evidence="3">The sequence shown here is derived from an EMBL/GenBank/DDBJ whole genome shotgun (WGS) entry which is preliminary data.</text>
</comment>